<keyword evidence="4 7" id="KW-0812">Transmembrane</keyword>
<accession>A0A8S1DUD9</accession>
<dbReference type="EMBL" id="CADEPI010000361">
    <property type="protein sequence ID" value="CAB3384614.1"/>
    <property type="molecule type" value="Genomic_DNA"/>
</dbReference>
<dbReference type="GO" id="GO:0004930">
    <property type="term" value="F:G protein-coupled receptor activity"/>
    <property type="evidence" value="ECO:0007669"/>
    <property type="project" value="UniProtKB-KW"/>
</dbReference>
<dbReference type="GO" id="GO:0005886">
    <property type="term" value="C:plasma membrane"/>
    <property type="evidence" value="ECO:0007669"/>
    <property type="project" value="UniProtKB-SubCell"/>
</dbReference>
<keyword evidence="7" id="KW-0807">Transducer</keyword>
<keyword evidence="3" id="KW-1003">Cell membrane</keyword>
<proteinExistence type="inferred from homology"/>
<dbReference type="PROSITE" id="PS50262">
    <property type="entry name" value="G_PROTEIN_RECEP_F1_2"/>
    <property type="match status" value="1"/>
</dbReference>
<keyword evidence="6 8" id="KW-0472">Membrane</keyword>
<feature type="transmembrane region" description="Helical" evidence="8">
    <location>
        <begin position="219"/>
        <end position="239"/>
    </location>
</feature>
<feature type="domain" description="G-protein coupled receptors family 1 profile" evidence="9">
    <location>
        <begin position="231"/>
        <end position="478"/>
    </location>
</feature>
<keyword evidence="5 8" id="KW-1133">Transmembrane helix</keyword>
<feature type="transmembrane region" description="Helical" evidence="8">
    <location>
        <begin position="419"/>
        <end position="444"/>
    </location>
</feature>
<dbReference type="Proteomes" id="UP000494165">
    <property type="component" value="Unassembled WGS sequence"/>
</dbReference>
<evidence type="ECO:0000256" key="6">
    <source>
        <dbReference type="ARBA" id="ARBA00023136"/>
    </source>
</evidence>
<dbReference type="PANTHER" id="PTHR22750">
    <property type="entry name" value="G-PROTEIN COUPLED RECEPTOR"/>
    <property type="match status" value="1"/>
</dbReference>
<organism evidence="10 11">
    <name type="scientific">Cloeon dipterum</name>
    <dbReference type="NCBI Taxonomy" id="197152"/>
    <lineage>
        <taxon>Eukaryota</taxon>
        <taxon>Metazoa</taxon>
        <taxon>Ecdysozoa</taxon>
        <taxon>Arthropoda</taxon>
        <taxon>Hexapoda</taxon>
        <taxon>Insecta</taxon>
        <taxon>Pterygota</taxon>
        <taxon>Palaeoptera</taxon>
        <taxon>Ephemeroptera</taxon>
        <taxon>Pisciforma</taxon>
        <taxon>Baetidae</taxon>
        <taxon>Cloeon</taxon>
    </lineage>
</organism>
<keyword evidence="11" id="KW-1185">Reference proteome</keyword>
<comment type="caution">
    <text evidence="10">The sequence shown here is derived from an EMBL/GenBank/DDBJ whole genome shotgun (WGS) entry which is preliminary data.</text>
</comment>
<comment type="subcellular location">
    <subcellularLocation>
        <location evidence="1">Cell membrane</location>
        <topology evidence="1">Multi-pass membrane protein</topology>
    </subcellularLocation>
</comment>
<feature type="transmembrane region" description="Helical" evidence="8">
    <location>
        <begin position="385"/>
        <end position="407"/>
    </location>
</feature>
<feature type="transmembrane region" description="Helical" evidence="8">
    <location>
        <begin position="42"/>
        <end position="72"/>
    </location>
</feature>
<keyword evidence="7" id="KW-0297">G-protein coupled receptor</keyword>
<feature type="transmembrane region" description="Helical" evidence="8">
    <location>
        <begin position="251"/>
        <end position="268"/>
    </location>
</feature>
<feature type="transmembrane region" description="Helical" evidence="8">
    <location>
        <begin position="335"/>
        <end position="357"/>
    </location>
</feature>
<name>A0A8S1DUD9_9INSE</name>
<evidence type="ECO:0000256" key="2">
    <source>
        <dbReference type="ARBA" id="ARBA00010663"/>
    </source>
</evidence>
<dbReference type="AlphaFoldDB" id="A0A8S1DUD9"/>
<evidence type="ECO:0000313" key="10">
    <source>
        <dbReference type="EMBL" id="CAB3384614.1"/>
    </source>
</evidence>
<dbReference type="SUPFAM" id="SSF81321">
    <property type="entry name" value="Family A G protein-coupled receptor-like"/>
    <property type="match status" value="2"/>
</dbReference>
<evidence type="ECO:0000256" key="7">
    <source>
        <dbReference type="RuleBase" id="RU000688"/>
    </source>
</evidence>
<evidence type="ECO:0000259" key="9">
    <source>
        <dbReference type="PROSITE" id="PS50262"/>
    </source>
</evidence>
<evidence type="ECO:0000256" key="1">
    <source>
        <dbReference type="ARBA" id="ARBA00004651"/>
    </source>
</evidence>
<reference evidence="10 11" key="1">
    <citation type="submission" date="2020-04" db="EMBL/GenBank/DDBJ databases">
        <authorList>
            <person name="Alioto T."/>
            <person name="Alioto T."/>
            <person name="Gomez Garrido J."/>
        </authorList>
    </citation>
    <scope>NUCLEOTIDE SEQUENCE [LARGE SCALE GENOMIC DNA]</scope>
</reference>
<feature type="transmembrane region" description="Helical" evidence="8">
    <location>
        <begin position="185"/>
        <end position="207"/>
    </location>
</feature>
<sequence>METAKLSDFHITGISIFSVLSVATAASNLLTIIAVFRCKREFWSTAFVFILVQAVADILICCTVPIVIYLTVDFSSLRSQQECYLEKLISYSNQIGKIIFAPIIWHFFFSWTNIVLLTFDRLVAAGYPEAHENSITKRSVGIACTFGLFISMICTRFCWQEHFLLRLSKSLRDHSWTKVKTLKMLAILLLLFIIGWLPFLTVMLAYLSNLMPDEFLTKVVAILASIAILCINTITSIAIKRKKGLKKPIHTFILGMAIADWMVGAFIIFEMLCRLSFKNIGMETYLDYFVNCIIPTFPLLVASFASNIFQIVIAFDRYTSVVKPIEHRNFITKQVANGTFLGTFLLSAFLSSMPIYWNNFLGHSNNHSHQPCILLTLNKYFSMGIILPAYLMTFCCLIFIYIQVYRVAVTKPVNEKQAIMMVAVILSCYCIFWLPQLVCMIVLVNNDAKEEEINYLLDVYNWLLLLAFCNSLVNPIIYSWRMPEIKKSVYKTLHLKTNEDLNSNVDEDES</sequence>
<dbReference type="PRINTS" id="PR00237">
    <property type="entry name" value="GPCRRHODOPSN"/>
</dbReference>
<evidence type="ECO:0000256" key="4">
    <source>
        <dbReference type="ARBA" id="ARBA00022692"/>
    </source>
</evidence>
<evidence type="ECO:0000313" key="11">
    <source>
        <dbReference type="Proteomes" id="UP000494165"/>
    </source>
</evidence>
<dbReference type="PROSITE" id="PS00237">
    <property type="entry name" value="G_PROTEIN_RECEP_F1_1"/>
    <property type="match status" value="1"/>
</dbReference>
<feature type="transmembrane region" description="Helical" evidence="8">
    <location>
        <begin position="459"/>
        <end position="478"/>
    </location>
</feature>
<feature type="transmembrane region" description="Helical" evidence="8">
    <location>
        <begin position="98"/>
        <end position="119"/>
    </location>
</feature>
<evidence type="ECO:0000256" key="3">
    <source>
        <dbReference type="ARBA" id="ARBA00022475"/>
    </source>
</evidence>
<evidence type="ECO:0000256" key="8">
    <source>
        <dbReference type="SAM" id="Phobius"/>
    </source>
</evidence>
<dbReference type="InterPro" id="IPR017452">
    <property type="entry name" value="GPCR_Rhodpsn_7TM"/>
</dbReference>
<comment type="similarity">
    <text evidence="2 7">Belongs to the G-protein coupled receptor 1 family.</text>
</comment>
<dbReference type="InterPro" id="IPR000276">
    <property type="entry name" value="GPCR_Rhodpsn"/>
</dbReference>
<evidence type="ECO:0000256" key="5">
    <source>
        <dbReference type="ARBA" id="ARBA00022989"/>
    </source>
</evidence>
<dbReference type="Pfam" id="PF00001">
    <property type="entry name" value="7tm_1"/>
    <property type="match status" value="1"/>
</dbReference>
<gene>
    <name evidence="10" type="ORF">CLODIP_2_CD12249</name>
</gene>
<dbReference type="Gene3D" id="1.20.1070.10">
    <property type="entry name" value="Rhodopsin 7-helix transmembrane proteins"/>
    <property type="match status" value="2"/>
</dbReference>
<dbReference type="OrthoDB" id="10042731at2759"/>
<keyword evidence="7" id="KW-0675">Receptor</keyword>
<dbReference type="CDD" id="cd00637">
    <property type="entry name" value="7tm_classA_rhodopsin-like"/>
    <property type="match status" value="2"/>
</dbReference>
<feature type="transmembrane region" description="Helical" evidence="8">
    <location>
        <begin position="288"/>
        <end position="315"/>
    </location>
</feature>
<feature type="transmembrane region" description="Helical" evidence="8">
    <location>
        <begin position="12"/>
        <end position="36"/>
    </location>
</feature>
<protein>
    <recommendedName>
        <fullName evidence="9">G-protein coupled receptors family 1 profile domain-containing protein</fullName>
    </recommendedName>
</protein>